<protein>
    <submittedName>
        <fullName evidence="1">Uncharacterized protein</fullName>
    </submittedName>
</protein>
<accession>E4YG35</accession>
<sequence length="76" mass="8883">MRTRKMTHLSARWQILKLMEMRNAVNSERVHSRQNLRHHHLLVEEEAELAVEDAAPALLLVVDQLCKARSITEMVQ</sequence>
<proteinExistence type="predicted"/>
<dbReference type="AlphaFoldDB" id="E4YG35"/>
<gene>
    <name evidence="1" type="ORF">GSOID_T00024483001</name>
</gene>
<dbReference type="EMBL" id="FN654509">
    <property type="protein sequence ID" value="CBY34459.1"/>
    <property type="molecule type" value="Genomic_DNA"/>
</dbReference>
<dbReference type="Proteomes" id="UP000011014">
    <property type="component" value="Unassembled WGS sequence"/>
</dbReference>
<reference evidence="1" key="1">
    <citation type="journal article" date="2010" name="Science">
        <title>Plasticity of animal genome architecture unmasked by rapid evolution of a pelagic tunicate.</title>
        <authorList>
            <person name="Denoeud F."/>
            <person name="Henriet S."/>
            <person name="Mungpakdee S."/>
            <person name="Aury J.M."/>
            <person name="Da Silva C."/>
            <person name="Brinkmann H."/>
            <person name="Mikhaleva J."/>
            <person name="Olsen L.C."/>
            <person name="Jubin C."/>
            <person name="Canestro C."/>
            <person name="Bouquet J.M."/>
            <person name="Danks G."/>
            <person name="Poulain J."/>
            <person name="Campsteijn C."/>
            <person name="Adamski M."/>
            <person name="Cross I."/>
            <person name="Yadetie F."/>
            <person name="Muffato M."/>
            <person name="Louis A."/>
            <person name="Butcher S."/>
            <person name="Tsagkogeorga G."/>
            <person name="Konrad A."/>
            <person name="Singh S."/>
            <person name="Jensen M.F."/>
            <person name="Cong E.H."/>
            <person name="Eikeseth-Otteraa H."/>
            <person name="Noel B."/>
            <person name="Anthouard V."/>
            <person name="Porcel B.M."/>
            <person name="Kachouri-Lafond R."/>
            <person name="Nishino A."/>
            <person name="Ugolini M."/>
            <person name="Chourrout P."/>
            <person name="Nishida H."/>
            <person name="Aasland R."/>
            <person name="Huzurbazar S."/>
            <person name="Westhof E."/>
            <person name="Delsuc F."/>
            <person name="Lehrach H."/>
            <person name="Reinhardt R."/>
            <person name="Weissenbach J."/>
            <person name="Roy S.W."/>
            <person name="Artiguenave F."/>
            <person name="Postlethwait J.H."/>
            <person name="Manak J.R."/>
            <person name="Thompson E.M."/>
            <person name="Jaillon O."/>
            <person name="Du Pasquier L."/>
            <person name="Boudinot P."/>
            <person name="Liberles D.A."/>
            <person name="Volff J.N."/>
            <person name="Philippe H."/>
            <person name="Lenhard B."/>
            <person name="Roest Crollius H."/>
            <person name="Wincker P."/>
            <person name="Chourrout D."/>
        </authorList>
    </citation>
    <scope>NUCLEOTIDE SEQUENCE [LARGE SCALE GENOMIC DNA]</scope>
</reference>
<organism evidence="1">
    <name type="scientific">Oikopleura dioica</name>
    <name type="common">Tunicate</name>
    <dbReference type="NCBI Taxonomy" id="34765"/>
    <lineage>
        <taxon>Eukaryota</taxon>
        <taxon>Metazoa</taxon>
        <taxon>Chordata</taxon>
        <taxon>Tunicata</taxon>
        <taxon>Appendicularia</taxon>
        <taxon>Copelata</taxon>
        <taxon>Oikopleuridae</taxon>
        <taxon>Oikopleura</taxon>
    </lineage>
</organism>
<evidence type="ECO:0000313" key="1">
    <source>
        <dbReference type="EMBL" id="CBY34459.1"/>
    </source>
</evidence>
<name>E4YG35_OIKDI</name>